<dbReference type="RefSeq" id="WP_145245330.1">
    <property type="nucleotide sequence ID" value="NZ_CP036278.1"/>
</dbReference>
<proteinExistence type="predicted"/>
<evidence type="ECO:0000256" key="1">
    <source>
        <dbReference type="SAM" id="Phobius"/>
    </source>
</evidence>
<accession>A0A518AHZ7</accession>
<organism evidence="2 3">
    <name type="scientific">Aeoliella mucimassa</name>
    <dbReference type="NCBI Taxonomy" id="2527972"/>
    <lineage>
        <taxon>Bacteria</taxon>
        <taxon>Pseudomonadati</taxon>
        <taxon>Planctomycetota</taxon>
        <taxon>Planctomycetia</taxon>
        <taxon>Pirellulales</taxon>
        <taxon>Lacipirellulaceae</taxon>
        <taxon>Aeoliella</taxon>
    </lineage>
</organism>
<dbReference type="EMBL" id="CP036278">
    <property type="protein sequence ID" value="QDU54335.1"/>
    <property type="molecule type" value="Genomic_DNA"/>
</dbReference>
<reference evidence="2 3" key="1">
    <citation type="submission" date="2019-02" db="EMBL/GenBank/DDBJ databases">
        <title>Deep-cultivation of Planctomycetes and their phenomic and genomic characterization uncovers novel biology.</title>
        <authorList>
            <person name="Wiegand S."/>
            <person name="Jogler M."/>
            <person name="Boedeker C."/>
            <person name="Pinto D."/>
            <person name="Vollmers J."/>
            <person name="Rivas-Marin E."/>
            <person name="Kohn T."/>
            <person name="Peeters S.H."/>
            <person name="Heuer A."/>
            <person name="Rast P."/>
            <person name="Oberbeckmann S."/>
            <person name="Bunk B."/>
            <person name="Jeske O."/>
            <person name="Meyerdierks A."/>
            <person name="Storesund J.E."/>
            <person name="Kallscheuer N."/>
            <person name="Luecker S."/>
            <person name="Lage O.M."/>
            <person name="Pohl T."/>
            <person name="Merkel B.J."/>
            <person name="Hornburger P."/>
            <person name="Mueller R.-W."/>
            <person name="Bruemmer F."/>
            <person name="Labrenz M."/>
            <person name="Spormann A.M."/>
            <person name="Op den Camp H."/>
            <person name="Overmann J."/>
            <person name="Amann R."/>
            <person name="Jetten M.S.M."/>
            <person name="Mascher T."/>
            <person name="Medema M.H."/>
            <person name="Devos D.P."/>
            <person name="Kaster A.-K."/>
            <person name="Ovreas L."/>
            <person name="Rohde M."/>
            <person name="Galperin M.Y."/>
            <person name="Jogler C."/>
        </authorList>
    </citation>
    <scope>NUCLEOTIDE SEQUENCE [LARGE SCALE GENOMIC DNA]</scope>
    <source>
        <strain evidence="2 3">Pan181</strain>
    </source>
</reference>
<evidence type="ECO:0000313" key="3">
    <source>
        <dbReference type="Proteomes" id="UP000315750"/>
    </source>
</evidence>
<name>A0A518AHZ7_9BACT</name>
<keyword evidence="1" id="KW-0812">Transmembrane</keyword>
<dbReference type="KEGG" id="amuc:Pan181_05160"/>
<keyword evidence="3" id="KW-1185">Reference proteome</keyword>
<dbReference type="Proteomes" id="UP000315750">
    <property type="component" value="Chromosome"/>
</dbReference>
<dbReference type="AlphaFoldDB" id="A0A518AHZ7"/>
<keyword evidence="1" id="KW-0472">Membrane</keyword>
<evidence type="ECO:0000313" key="2">
    <source>
        <dbReference type="EMBL" id="QDU54335.1"/>
    </source>
</evidence>
<protein>
    <submittedName>
        <fullName evidence="2">Uncharacterized protein</fullName>
    </submittedName>
</protein>
<keyword evidence="1" id="KW-1133">Transmembrane helix</keyword>
<sequence>MFRLSPEALLVFAIVSAAAVGLMLLLSPHDTLRGLRELFDLKIIGRAVRNACLRFSLRTLMITIGYLASAFAFVVYQSRYNYDGEWFPALAYVLFFSIIVLPLLVYFYFDVKGNDRHKLPKEPPVFDNLVVKPNNDDKREPDSE</sequence>
<gene>
    <name evidence="2" type="ORF">Pan181_05160</name>
</gene>
<feature type="transmembrane region" description="Helical" evidence="1">
    <location>
        <begin position="55"/>
        <end position="77"/>
    </location>
</feature>
<feature type="transmembrane region" description="Helical" evidence="1">
    <location>
        <begin position="89"/>
        <end position="109"/>
    </location>
</feature>
<feature type="transmembrane region" description="Helical" evidence="1">
    <location>
        <begin position="6"/>
        <end position="26"/>
    </location>
</feature>